<dbReference type="RefSeq" id="WP_272011699.1">
    <property type="nucleotide sequence ID" value="NZ_JAQNDN010000028.1"/>
</dbReference>
<protein>
    <submittedName>
        <fullName evidence="1">Uncharacterized protein</fullName>
    </submittedName>
</protein>
<dbReference type="Proteomes" id="UP001217838">
    <property type="component" value="Unassembled WGS sequence"/>
</dbReference>
<name>A0ABT5BPH5_9BACT</name>
<evidence type="ECO:0000313" key="1">
    <source>
        <dbReference type="EMBL" id="MDC0676002.1"/>
    </source>
</evidence>
<comment type="caution">
    <text evidence="1">The sequence shown here is derived from an EMBL/GenBank/DDBJ whole genome shotgun (WGS) entry which is preliminary data.</text>
</comment>
<keyword evidence="2" id="KW-1185">Reference proteome</keyword>
<organism evidence="1 2">
    <name type="scientific">Nannocystis radixulma</name>
    <dbReference type="NCBI Taxonomy" id="2995305"/>
    <lineage>
        <taxon>Bacteria</taxon>
        <taxon>Pseudomonadati</taxon>
        <taxon>Myxococcota</taxon>
        <taxon>Polyangia</taxon>
        <taxon>Nannocystales</taxon>
        <taxon>Nannocystaceae</taxon>
        <taxon>Nannocystis</taxon>
    </lineage>
</organism>
<sequence>MMQLDLRTTLLMAAALLVLDEGDARACTTLDNFPHSIDEAKAAVDDTPPGEIPAVDASEVNESTQVGCDQCGGGMHMTLDITPPVDDRTPSDELGYEIEVVDGEFPFFVPDEAVAGTAIILRSEFDYRVFSATLEVRPVDRAGNVGPGTRVEVRNTLRGCNMSLGSGGGEAWLAILALQWLARRRRLMASAA</sequence>
<gene>
    <name evidence="1" type="ORF">POL58_50190</name>
</gene>
<accession>A0ABT5BPH5</accession>
<reference evidence="1 2" key="1">
    <citation type="submission" date="2022-11" db="EMBL/GenBank/DDBJ databases">
        <title>Minimal conservation of predation-associated metabolite biosynthetic gene clusters underscores biosynthetic potential of Myxococcota including descriptions for ten novel species: Archangium lansinium sp. nov., Myxococcus landrumus sp. nov., Nannocystis bai.</title>
        <authorList>
            <person name="Ahearne A."/>
            <person name="Stevens C."/>
            <person name="Dowd S."/>
        </authorList>
    </citation>
    <scope>NUCLEOTIDE SEQUENCE [LARGE SCALE GENOMIC DNA]</scope>
    <source>
        <strain evidence="1 2">NCELM</strain>
    </source>
</reference>
<evidence type="ECO:0000313" key="2">
    <source>
        <dbReference type="Proteomes" id="UP001217838"/>
    </source>
</evidence>
<dbReference type="EMBL" id="JAQNDN010000028">
    <property type="protein sequence ID" value="MDC0676002.1"/>
    <property type="molecule type" value="Genomic_DNA"/>
</dbReference>
<proteinExistence type="predicted"/>